<accession>A0A1L3GMK5</accession>
<dbReference type="InterPro" id="IPR023298">
    <property type="entry name" value="ATPase_P-typ_TM_dom_sf"/>
</dbReference>
<dbReference type="InterPro" id="IPR027256">
    <property type="entry name" value="P-typ_ATPase_IB"/>
</dbReference>
<dbReference type="GO" id="GO:0016463">
    <property type="term" value="F:P-type zinc transporter activity"/>
    <property type="evidence" value="ECO:0007669"/>
    <property type="project" value="UniProtKB-EC"/>
</dbReference>
<dbReference type="Gene3D" id="3.40.50.1000">
    <property type="entry name" value="HAD superfamily/HAD-like"/>
    <property type="match status" value="1"/>
</dbReference>
<dbReference type="InterPro" id="IPR051014">
    <property type="entry name" value="Cation_Transport_ATPase_IB"/>
</dbReference>
<evidence type="ECO:0000256" key="7">
    <source>
        <dbReference type="ARBA" id="ARBA00022967"/>
    </source>
</evidence>
<dbReference type="SUPFAM" id="SSF81653">
    <property type="entry name" value="Calcium ATPase, transduction domain A"/>
    <property type="match status" value="1"/>
</dbReference>
<evidence type="ECO:0000256" key="2">
    <source>
        <dbReference type="ARBA" id="ARBA00006024"/>
    </source>
</evidence>
<dbReference type="SUPFAM" id="SSF56784">
    <property type="entry name" value="HAD-like"/>
    <property type="match status" value="1"/>
</dbReference>
<dbReference type="PANTHER" id="PTHR48085">
    <property type="entry name" value="CADMIUM/ZINC-TRANSPORTING ATPASE HMA2-RELATED"/>
    <property type="match status" value="1"/>
</dbReference>
<name>A0A1L3GMK5_9BACT</name>
<dbReference type="FunFam" id="2.70.150.10:FF:000002">
    <property type="entry name" value="Copper-transporting ATPase 1, putative"/>
    <property type="match status" value="1"/>
</dbReference>
<dbReference type="InterPro" id="IPR023214">
    <property type="entry name" value="HAD_sf"/>
</dbReference>
<evidence type="ECO:0000256" key="9">
    <source>
        <dbReference type="ARBA" id="ARBA00023136"/>
    </source>
</evidence>
<dbReference type="SUPFAM" id="SSF81660">
    <property type="entry name" value="Metal cation-transporting ATPase, ATP-binding domain N"/>
    <property type="match status" value="1"/>
</dbReference>
<evidence type="ECO:0000256" key="4">
    <source>
        <dbReference type="ARBA" id="ARBA00022723"/>
    </source>
</evidence>
<dbReference type="RefSeq" id="WP_072283124.1">
    <property type="nucleotide sequence ID" value="NZ_CP015519.1"/>
</dbReference>
<dbReference type="PRINTS" id="PR00941">
    <property type="entry name" value="CDATPASE"/>
</dbReference>
<dbReference type="EC" id="7.2.2.12" evidence="10"/>
<dbReference type="InterPro" id="IPR036412">
    <property type="entry name" value="HAD-like_sf"/>
</dbReference>
<dbReference type="InterPro" id="IPR059000">
    <property type="entry name" value="ATPase_P-type_domA"/>
</dbReference>
<dbReference type="NCBIfam" id="TIGR01511">
    <property type="entry name" value="ATPase-IB1_Cu"/>
    <property type="match status" value="1"/>
</dbReference>
<dbReference type="Gene3D" id="3.30.70.100">
    <property type="match status" value="1"/>
</dbReference>
<evidence type="ECO:0000313" key="15">
    <source>
        <dbReference type="Proteomes" id="UP000182517"/>
    </source>
</evidence>
<reference evidence="14 15" key="1">
    <citation type="journal article" date="2017" name="Genome Announc.">
        <title>Complete Genome Sequences of Two Acetylene-Fermenting Pelobacter acetylenicus Strains.</title>
        <authorList>
            <person name="Sutton J.M."/>
            <person name="Baesman S.M."/>
            <person name="Fierst J.L."/>
            <person name="Poret-Peterson A.T."/>
            <person name="Oremland R.S."/>
            <person name="Dunlap D.S."/>
            <person name="Akob D.M."/>
        </authorList>
    </citation>
    <scope>NUCLEOTIDE SEQUENCE [LARGE SCALE GENOMIC DNA]</scope>
    <source>
        <strain evidence="14 15">SFB93</strain>
    </source>
</reference>
<dbReference type="Proteomes" id="UP000182517">
    <property type="component" value="Chromosome"/>
</dbReference>
<evidence type="ECO:0000256" key="8">
    <source>
        <dbReference type="ARBA" id="ARBA00022989"/>
    </source>
</evidence>
<feature type="transmembrane region" description="Helical" evidence="12">
    <location>
        <begin position="129"/>
        <end position="147"/>
    </location>
</feature>
<dbReference type="InterPro" id="IPR018303">
    <property type="entry name" value="ATPase_P-typ_P_site"/>
</dbReference>
<dbReference type="SFLD" id="SFLDF00027">
    <property type="entry name" value="p-type_atpase"/>
    <property type="match status" value="1"/>
</dbReference>
<keyword evidence="9 12" id="KW-0472">Membrane</keyword>
<keyword evidence="7" id="KW-1278">Translocase</keyword>
<dbReference type="InterPro" id="IPR001757">
    <property type="entry name" value="P_typ_ATPase"/>
</dbReference>
<evidence type="ECO:0000259" key="13">
    <source>
        <dbReference type="PROSITE" id="PS50846"/>
    </source>
</evidence>
<dbReference type="OrthoDB" id="9759222at2"/>
<dbReference type="AlphaFoldDB" id="A0A1L3GMK5"/>
<dbReference type="NCBIfam" id="TIGR01525">
    <property type="entry name" value="ATPase-IB_hvy"/>
    <property type="match status" value="1"/>
</dbReference>
<evidence type="ECO:0000256" key="3">
    <source>
        <dbReference type="ARBA" id="ARBA00022692"/>
    </source>
</evidence>
<dbReference type="EMBL" id="CP015519">
    <property type="protein sequence ID" value="APG27162.1"/>
    <property type="molecule type" value="Genomic_DNA"/>
</dbReference>
<dbReference type="Pfam" id="PF00122">
    <property type="entry name" value="E1-E2_ATPase"/>
    <property type="match status" value="1"/>
</dbReference>
<dbReference type="InterPro" id="IPR006121">
    <property type="entry name" value="HMA_dom"/>
</dbReference>
<proteinExistence type="inferred from homology"/>
<gene>
    <name evidence="14" type="ORF">A7E78_04515</name>
</gene>
<comment type="similarity">
    <text evidence="2 12">Belongs to the cation transport ATPase (P-type) (TC 3.A.3) family. Type IB subfamily.</text>
</comment>
<dbReference type="InterPro" id="IPR023299">
    <property type="entry name" value="ATPase_P-typ_cyto_dom_N"/>
</dbReference>
<keyword evidence="8 12" id="KW-1133">Transmembrane helix</keyword>
<keyword evidence="15" id="KW-1185">Reference proteome</keyword>
<keyword evidence="6 12" id="KW-0067">ATP-binding</keyword>
<dbReference type="PRINTS" id="PR00119">
    <property type="entry name" value="CATATPASE"/>
</dbReference>
<feature type="transmembrane region" description="Helical" evidence="12">
    <location>
        <begin position="675"/>
        <end position="694"/>
    </location>
</feature>
<dbReference type="GO" id="GO:0016887">
    <property type="term" value="F:ATP hydrolysis activity"/>
    <property type="evidence" value="ECO:0007669"/>
    <property type="project" value="InterPro"/>
</dbReference>
<dbReference type="InterPro" id="IPR044492">
    <property type="entry name" value="P_typ_ATPase_HD_dom"/>
</dbReference>
<dbReference type="Pfam" id="PF00702">
    <property type="entry name" value="Hydrolase"/>
    <property type="match status" value="1"/>
</dbReference>
<feature type="transmembrane region" description="Helical" evidence="12">
    <location>
        <begin position="330"/>
        <end position="352"/>
    </location>
</feature>
<feature type="transmembrane region" description="Helical" evidence="12">
    <location>
        <begin position="364"/>
        <end position="390"/>
    </location>
</feature>
<dbReference type="PROSITE" id="PS00154">
    <property type="entry name" value="ATPASE_E1_E2"/>
    <property type="match status" value="1"/>
</dbReference>
<dbReference type="PROSITE" id="PS50846">
    <property type="entry name" value="HMA_2"/>
    <property type="match status" value="1"/>
</dbReference>
<keyword evidence="4 12" id="KW-0479">Metal-binding</keyword>
<dbReference type="SUPFAM" id="SSF55008">
    <property type="entry name" value="HMA, heavy metal-associated domain"/>
    <property type="match status" value="1"/>
</dbReference>
<keyword evidence="3 12" id="KW-0812">Transmembrane</keyword>
<dbReference type="SFLD" id="SFLDG00002">
    <property type="entry name" value="C1.7:_P-type_atpase_like"/>
    <property type="match status" value="1"/>
</dbReference>
<dbReference type="NCBIfam" id="TIGR01494">
    <property type="entry name" value="ATPase_P-type"/>
    <property type="match status" value="1"/>
</dbReference>
<dbReference type="PANTHER" id="PTHR48085:SF5">
    <property type="entry name" value="CADMIUM_ZINC-TRANSPORTING ATPASE HMA4-RELATED"/>
    <property type="match status" value="1"/>
</dbReference>
<dbReference type="Gene3D" id="2.70.150.10">
    <property type="entry name" value="Calcium-transporting ATPase, cytoplasmic transduction domain A"/>
    <property type="match status" value="1"/>
</dbReference>
<dbReference type="Gene3D" id="3.40.1110.10">
    <property type="entry name" value="Calcium-transporting ATPase, cytoplasmic domain N"/>
    <property type="match status" value="1"/>
</dbReference>
<evidence type="ECO:0000313" key="14">
    <source>
        <dbReference type="EMBL" id="APG27162.1"/>
    </source>
</evidence>
<comment type="catalytic activity">
    <reaction evidence="11">
        <text>Zn(2+)(in) + ATP + H2O = Zn(2+)(out) + ADP + phosphate + H(+)</text>
        <dbReference type="Rhea" id="RHEA:20621"/>
        <dbReference type="ChEBI" id="CHEBI:15377"/>
        <dbReference type="ChEBI" id="CHEBI:15378"/>
        <dbReference type="ChEBI" id="CHEBI:29105"/>
        <dbReference type="ChEBI" id="CHEBI:30616"/>
        <dbReference type="ChEBI" id="CHEBI:43474"/>
        <dbReference type="ChEBI" id="CHEBI:456216"/>
        <dbReference type="EC" id="7.2.2.12"/>
    </reaction>
</comment>
<dbReference type="SUPFAM" id="SSF81665">
    <property type="entry name" value="Calcium ATPase, transmembrane domain M"/>
    <property type="match status" value="1"/>
</dbReference>
<evidence type="ECO:0000256" key="11">
    <source>
        <dbReference type="ARBA" id="ARBA00047308"/>
    </source>
</evidence>
<dbReference type="InterPro" id="IPR036163">
    <property type="entry name" value="HMA_dom_sf"/>
</dbReference>
<evidence type="ECO:0000256" key="10">
    <source>
        <dbReference type="ARBA" id="ARBA00039097"/>
    </source>
</evidence>
<dbReference type="GO" id="GO:0046872">
    <property type="term" value="F:metal ion binding"/>
    <property type="evidence" value="ECO:0007669"/>
    <property type="project" value="UniProtKB-KW"/>
</dbReference>
<dbReference type="KEGG" id="pef:A7E78_04515"/>
<evidence type="ECO:0000256" key="12">
    <source>
        <dbReference type="RuleBase" id="RU362081"/>
    </source>
</evidence>
<feature type="transmembrane region" description="Helical" evidence="12">
    <location>
        <begin position="89"/>
        <end position="109"/>
    </location>
</feature>
<evidence type="ECO:0000256" key="5">
    <source>
        <dbReference type="ARBA" id="ARBA00022741"/>
    </source>
</evidence>
<feature type="domain" description="HMA" evidence="13">
    <location>
        <begin position="3"/>
        <end position="69"/>
    </location>
</feature>
<dbReference type="STRING" id="1842532.A7E78_04515"/>
<keyword evidence="5 12" id="KW-0547">Nucleotide-binding</keyword>
<dbReference type="InterPro" id="IPR008250">
    <property type="entry name" value="ATPase_P-typ_transduc_dom_A_sf"/>
</dbReference>
<protein>
    <recommendedName>
        <fullName evidence="10">P-type Zn(2+) transporter</fullName>
        <ecNumber evidence="10">7.2.2.12</ecNumber>
    </recommendedName>
</protein>
<dbReference type="SFLD" id="SFLDS00003">
    <property type="entry name" value="Haloacid_Dehalogenase"/>
    <property type="match status" value="1"/>
</dbReference>
<dbReference type="GO" id="GO:0005524">
    <property type="term" value="F:ATP binding"/>
    <property type="evidence" value="ECO:0007669"/>
    <property type="project" value="UniProtKB-UniRule"/>
</dbReference>
<comment type="subcellular location">
    <subcellularLocation>
        <location evidence="12">Cell membrane</location>
    </subcellularLocation>
    <subcellularLocation>
        <location evidence="1">Membrane</location>
        <topology evidence="1">Multi-pass membrane protein</topology>
    </subcellularLocation>
</comment>
<sequence>MPRRIDYRIQGLDCSEEVTILRREVGGKPGVIDLEFDVLNARMSVEFDADALSASEIVAAVDATGMKATPWERRLEGEEEPFWIRHGRLIMTAVSGMLLLAAFLTHWVMHGNLLDAFAGGHDAEHSFPLPVYLIYLGSVACGAWYVIPKALLAARRLRPDMNFLMVVAVVGAIIIGELFEAATVAFLFALSLLLEHWSVERARNAIGALLDLSPPTARYLCPDHGTIHEKPVEDVPLGAIVHVRPGEKIPLDGEVVKGISSVNQAPITGESMPVSKQLGDEVYAGTINQDGALEFRTTRAANDTTLARIIHMVESAQSRRAHSQQWVDRFSAYYTPAMMILAVSLAVLLPLLTMASWSEGVYRALVILVIACPCALVISTPVSIVSALTASARNGVLIKGGIFLETAGRIKVLALDKTGTLTQGKTQVQQIVPLSGHSERELLERAAALEAASEHPLARAILQKARELGVEVIPAEHYQAIRGKGGEGSIGGRQFWIGSHRMMHEKGQETPEIHAKAEELEDAGHTVVAIGNDTHICGLISIADSLRENVSQIIKDIKKAGVRWVIMLTGDNQGTAKAIAMEAGIDEYRCELLPEDKVEAIGHLVREYKEVAMVGDGVNDAPAMASATFGIAMGAMGTDAALETADVALMSDDLSKLPWLIRHSRRTLRNIQQNIIFALGLKLVFIVLTLFGLASLWMAIAADTGATLLVVFNSLRLLNRANSN</sequence>
<dbReference type="GO" id="GO:0005886">
    <property type="term" value="C:plasma membrane"/>
    <property type="evidence" value="ECO:0007669"/>
    <property type="project" value="UniProtKB-SubCell"/>
</dbReference>
<organism evidence="14 15">
    <name type="scientific">Syntrophotalea acetylenivorans</name>
    <dbReference type="NCBI Taxonomy" id="1842532"/>
    <lineage>
        <taxon>Bacteria</taxon>
        <taxon>Pseudomonadati</taxon>
        <taxon>Thermodesulfobacteriota</taxon>
        <taxon>Desulfuromonadia</taxon>
        <taxon>Desulfuromonadales</taxon>
        <taxon>Syntrophotaleaceae</taxon>
        <taxon>Syntrophotalea</taxon>
    </lineage>
</organism>
<evidence type="ECO:0000256" key="6">
    <source>
        <dbReference type="ARBA" id="ARBA00022840"/>
    </source>
</evidence>
<evidence type="ECO:0000256" key="1">
    <source>
        <dbReference type="ARBA" id="ARBA00004141"/>
    </source>
</evidence>
<keyword evidence="12" id="KW-1003">Cell membrane</keyword>